<sequence>MKIDWWNTKAGCLKEGTLAKETWVRAIRLLAHLRGMEFFKRVVDVCGGFMLVDVEIEEKRHLQ</sequence>
<dbReference type="Proteomes" id="UP000288805">
    <property type="component" value="Unassembled WGS sequence"/>
</dbReference>
<evidence type="ECO:0000313" key="2">
    <source>
        <dbReference type="Proteomes" id="UP000288805"/>
    </source>
</evidence>
<organism evidence="1 2">
    <name type="scientific">Vitis vinifera</name>
    <name type="common">Grape</name>
    <dbReference type="NCBI Taxonomy" id="29760"/>
    <lineage>
        <taxon>Eukaryota</taxon>
        <taxon>Viridiplantae</taxon>
        <taxon>Streptophyta</taxon>
        <taxon>Embryophyta</taxon>
        <taxon>Tracheophyta</taxon>
        <taxon>Spermatophyta</taxon>
        <taxon>Magnoliopsida</taxon>
        <taxon>eudicotyledons</taxon>
        <taxon>Gunneridae</taxon>
        <taxon>Pentapetalae</taxon>
        <taxon>rosids</taxon>
        <taxon>Vitales</taxon>
        <taxon>Vitaceae</taxon>
        <taxon>Viteae</taxon>
        <taxon>Vitis</taxon>
    </lineage>
</organism>
<dbReference type="EMBL" id="QGNW01001091">
    <property type="protein sequence ID" value="RVW56239.1"/>
    <property type="molecule type" value="Genomic_DNA"/>
</dbReference>
<reference evidence="1 2" key="1">
    <citation type="journal article" date="2018" name="PLoS Genet.">
        <title>Population sequencing reveals clonal diversity and ancestral inbreeding in the grapevine cultivar Chardonnay.</title>
        <authorList>
            <person name="Roach M.J."/>
            <person name="Johnson D.L."/>
            <person name="Bohlmann J."/>
            <person name="van Vuuren H.J."/>
            <person name="Jones S.J."/>
            <person name="Pretorius I.S."/>
            <person name="Schmidt S.A."/>
            <person name="Borneman A.R."/>
        </authorList>
    </citation>
    <scope>NUCLEOTIDE SEQUENCE [LARGE SCALE GENOMIC DNA]</scope>
    <source>
        <strain evidence="2">cv. Chardonnay</strain>
        <tissue evidence="1">Leaf</tissue>
    </source>
</reference>
<dbReference type="AlphaFoldDB" id="A0A438F8A3"/>
<evidence type="ECO:0000313" key="1">
    <source>
        <dbReference type="EMBL" id="RVW56239.1"/>
    </source>
</evidence>
<protein>
    <submittedName>
        <fullName evidence="1">Uncharacterized protein</fullName>
    </submittedName>
</protein>
<gene>
    <name evidence="1" type="ORF">CK203_092244</name>
</gene>
<proteinExistence type="predicted"/>
<name>A0A438F8A3_VITVI</name>
<comment type="caution">
    <text evidence="1">The sequence shown here is derived from an EMBL/GenBank/DDBJ whole genome shotgun (WGS) entry which is preliminary data.</text>
</comment>
<accession>A0A438F8A3</accession>